<feature type="compositionally biased region" description="Basic and acidic residues" evidence="3">
    <location>
        <begin position="149"/>
        <end position="158"/>
    </location>
</feature>
<dbReference type="SUPFAM" id="SSF57959">
    <property type="entry name" value="Leucine zipper domain"/>
    <property type="match status" value="1"/>
</dbReference>
<dbReference type="PROSITE" id="PS00036">
    <property type="entry name" value="BZIP_BASIC"/>
    <property type="match status" value="1"/>
</dbReference>
<dbReference type="GO" id="GO:0001228">
    <property type="term" value="F:DNA-binding transcription activator activity, RNA polymerase II-specific"/>
    <property type="evidence" value="ECO:0007669"/>
    <property type="project" value="TreeGrafter"/>
</dbReference>
<dbReference type="PANTHER" id="PTHR40621:SF7">
    <property type="entry name" value="BZIP DOMAIN-CONTAINING PROTEIN"/>
    <property type="match status" value="1"/>
</dbReference>
<dbReference type="InterPro" id="IPR046347">
    <property type="entry name" value="bZIP_sf"/>
</dbReference>
<feature type="region of interest" description="Disordered" evidence="3">
    <location>
        <begin position="98"/>
        <end position="187"/>
    </location>
</feature>
<feature type="compositionally biased region" description="Basic and acidic residues" evidence="3">
    <location>
        <begin position="98"/>
        <end position="134"/>
    </location>
</feature>
<keyword evidence="2" id="KW-0539">Nucleus</keyword>
<accession>A0AAD7KLH6</accession>
<dbReference type="GO" id="GO:0000976">
    <property type="term" value="F:transcription cis-regulatory region binding"/>
    <property type="evidence" value="ECO:0007669"/>
    <property type="project" value="InterPro"/>
</dbReference>
<comment type="caution">
    <text evidence="5">The sequence shown here is derived from an EMBL/GenBank/DDBJ whole genome shotgun (WGS) entry which is preliminary data.</text>
</comment>
<dbReference type="SMART" id="SM00338">
    <property type="entry name" value="BRLZ"/>
    <property type="match status" value="1"/>
</dbReference>
<dbReference type="EMBL" id="JARKIB010000001">
    <property type="protein sequence ID" value="KAJ7786431.1"/>
    <property type="molecule type" value="Genomic_DNA"/>
</dbReference>
<dbReference type="InterPro" id="IPR018287">
    <property type="entry name" value="Hap4_TF_heteromerisation"/>
</dbReference>
<sequence>MAAAPPQLWATASKEWVIQPKPKPGRKPKKDQAPPPQEDEQLDSKGRRVQNRAAQRAFRERKQSQLADLQARVQSYEQGEIERNVALQNIAKRLKEENEALRRENAVLKDKLAKAEQERDMPRDNDRKRWRDDSPASSIASTQRKKYKVDHDFQDPRFAHPYMSSPQSMVSSPDSHASSTDTRFSSVPFDPQPDAFAAFKAEAAAFPPFDCGFCSEDTPCVCRDVFQQTVPDHKLNVNPIRSIVLGTSSPTEETSILDNLPPYQPPVPLRLRPRPAQINTIFQVAPPTQTPANCSGDPSNCSACADDSFGKAFCEKISALAPCDNCPSCPDTIPDVGPSQSIQLQHPHPPLAVPSPQASHPPATFLRPDGGDTIPTNDAWRRLKSHPNVAFTDLDMLADVVARRTKCTGPRIILTPPPTASELDAPVAAGTNSEQPVLLTDPHAHFREKERARASDSPSRMQESCGQKRVREVQADAVREALRLLDGKFLPQ</sequence>
<gene>
    <name evidence="5" type="ORF">B0H16DRAFT_1490451</name>
</gene>
<dbReference type="PANTHER" id="PTHR40621">
    <property type="entry name" value="TRANSCRIPTION FACTOR KAPC-RELATED"/>
    <property type="match status" value="1"/>
</dbReference>
<comment type="subcellular location">
    <subcellularLocation>
        <location evidence="1">Nucleus</location>
    </subcellularLocation>
</comment>
<evidence type="ECO:0000313" key="6">
    <source>
        <dbReference type="Proteomes" id="UP001215598"/>
    </source>
</evidence>
<dbReference type="GO" id="GO:0090575">
    <property type="term" value="C:RNA polymerase II transcription regulator complex"/>
    <property type="evidence" value="ECO:0007669"/>
    <property type="project" value="TreeGrafter"/>
</dbReference>
<keyword evidence="6" id="KW-1185">Reference proteome</keyword>
<evidence type="ECO:0000313" key="5">
    <source>
        <dbReference type="EMBL" id="KAJ7786431.1"/>
    </source>
</evidence>
<reference evidence="5" key="1">
    <citation type="submission" date="2023-03" db="EMBL/GenBank/DDBJ databases">
        <title>Massive genome expansion in bonnet fungi (Mycena s.s.) driven by repeated elements and novel gene families across ecological guilds.</title>
        <authorList>
            <consortium name="Lawrence Berkeley National Laboratory"/>
            <person name="Harder C.B."/>
            <person name="Miyauchi S."/>
            <person name="Viragh M."/>
            <person name="Kuo A."/>
            <person name="Thoen E."/>
            <person name="Andreopoulos B."/>
            <person name="Lu D."/>
            <person name="Skrede I."/>
            <person name="Drula E."/>
            <person name="Henrissat B."/>
            <person name="Morin E."/>
            <person name="Kohler A."/>
            <person name="Barry K."/>
            <person name="LaButti K."/>
            <person name="Morin E."/>
            <person name="Salamov A."/>
            <person name="Lipzen A."/>
            <person name="Mereny Z."/>
            <person name="Hegedus B."/>
            <person name="Baldrian P."/>
            <person name="Stursova M."/>
            <person name="Weitz H."/>
            <person name="Taylor A."/>
            <person name="Grigoriev I.V."/>
            <person name="Nagy L.G."/>
            <person name="Martin F."/>
            <person name="Kauserud H."/>
        </authorList>
    </citation>
    <scope>NUCLEOTIDE SEQUENCE</scope>
    <source>
        <strain evidence="5">CBHHK182m</strain>
    </source>
</reference>
<organism evidence="5 6">
    <name type="scientific">Mycena metata</name>
    <dbReference type="NCBI Taxonomy" id="1033252"/>
    <lineage>
        <taxon>Eukaryota</taxon>
        <taxon>Fungi</taxon>
        <taxon>Dikarya</taxon>
        <taxon>Basidiomycota</taxon>
        <taxon>Agaricomycotina</taxon>
        <taxon>Agaricomycetes</taxon>
        <taxon>Agaricomycetidae</taxon>
        <taxon>Agaricales</taxon>
        <taxon>Marasmiineae</taxon>
        <taxon>Mycenaceae</taxon>
        <taxon>Mycena</taxon>
    </lineage>
</organism>
<evidence type="ECO:0000256" key="1">
    <source>
        <dbReference type="ARBA" id="ARBA00004123"/>
    </source>
</evidence>
<dbReference type="Gene3D" id="1.20.5.170">
    <property type="match status" value="1"/>
</dbReference>
<feature type="domain" description="BZIP" evidence="4">
    <location>
        <begin position="47"/>
        <end position="61"/>
    </location>
</feature>
<feature type="region of interest" description="Disordered" evidence="3">
    <location>
        <begin position="448"/>
        <end position="470"/>
    </location>
</feature>
<dbReference type="InterPro" id="IPR050936">
    <property type="entry name" value="AP-1-like"/>
</dbReference>
<dbReference type="Pfam" id="PF10297">
    <property type="entry name" value="Hap4_Hap_bind"/>
    <property type="match status" value="1"/>
</dbReference>
<name>A0AAD7KLH6_9AGAR</name>
<proteinExistence type="predicted"/>
<feature type="compositionally biased region" description="Polar residues" evidence="3">
    <location>
        <begin position="176"/>
        <end position="185"/>
    </location>
</feature>
<dbReference type="AlphaFoldDB" id="A0AAD7KLH6"/>
<feature type="compositionally biased region" description="Low complexity" evidence="3">
    <location>
        <begin position="163"/>
        <end position="175"/>
    </location>
</feature>
<feature type="region of interest" description="Disordered" evidence="3">
    <location>
        <begin position="1"/>
        <end position="65"/>
    </location>
</feature>
<evidence type="ECO:0000256" key="2">
    <source>
        <dbReference type="ARBA" id="ARBA00023242"/>
    </source>
</evidence>
<dbReference type="InterPro" id="IPR004827">
    <property type="entry name" value="bZIP"/>
</dbReference>
<protein>
    <recommendedName>
        <fullName evidence="4">BZIP domain-containing protein</fullName>
    </recommendedName>
</protein>
<evidence type="ECO:0000259" key="4">
    <source>
        <dbReference type="PROSITE" id="PS00036"/>
    </source>
</evidence>
<evidence type="ECO:0000256" key="3">
    <source>
        <dbReference type="SAM" id="MobiDB-lite"/>
    </source>
</evidence>
<dbReference type="Proteomes" id="UP001215598">
    <property type="component" value="Unassembled WGS sequence"/>
</dbReference>
<feature type="compositionally biased region" description="Polar residues" evidence="3">
    <location>
        <begin position="456"/>
        <end position="465"/>
    </location>
</feature>
<dbReference type="CDD" id="cd14688">
    <property type="entry name" value="bZIP_YAP"/>
    <property type="match status" value="1"/>
</dbReference>